<gene>
    <name evidence="3" type="ORF">SAMN04488554_3113</name>
</gene>
<dbReference type="SUPFAM" id="SSF53850">
    <property type="entry name" value="Periplasmic binding protein-like II"/>
    <property type="match status" value="1"/>
</dbReference>
<protein>
    <submittedName>
        <fullName evidence="3">Putative aldouronate transport system substrate-binding protein</fullName>
    </submittedName>
</protein>
<dbReference type="Proteomes" id="UP000199220">
    <property type="component" value="Unassembled WGS sequence"/>
</dbReference>
<dbReference type="PANTHER" id="PTHR43649">
    <property type="entry name" value="ARABINOSE-BINDING PROTEIN-RELATED"/>
    <property type="match status" value="1"/>
</dbReference>
<dbReference type="OrthoDB" id="2513152at2"/>
<feature type="region of interest" description="Disordered" evidence="2">
    <location>
        <begin position="43"/>
        <end position="62"/>
    </location>
</feature>
<accession>A0A1H5M4Q2</accession>
<proteinExistence type="inferred from homology"/>
<evidence type="ECO:0000256" key="1">
    <source>
        <dbReference type="ARBA" id="ARBA00008520"/>
    </source>
</evidence>
<dbReference type="RefSeq" id="WP_139177796.1">
    <property type="nucleotide sequence ID" value="NZ_FNTX01000002.1"/>
</dbReference>
<dbReference type="EMBL" id="FNTX01000002">
    <property type="protein sequence ID" value="SEE83478.1"/>
    <property type="molecule type" value="Genomic_DNA"/>
</dbReference>
<dbReference type="STRING" id="648782.SAMN04488554_3113"/>
<evidence type="ECO:0000256" key="2">
    <source>
        <dbReference type="SAM" id="MobiDB-lite"/>
    </source>
</evidence>
<dbReference type="PANTHER" id="PTHR43649:SF31">
    <property type="entry name" value="SN-GLYCEROL-3-PHOSPHATE-BINDING PERIPLASMIC PROTEIN UGPB"/>
    <property type="match status" value="1"/>
</dbReference>
<name>A0A1H5M4Q2_9MICO</name>
<dbReference type="Gene3D" id="3.40.190.10">
    <property type="entry name" value="Periplasmic binding protein-like II"/>
    <property type="match status" value="1"/>
</dbReference>
<evidence type="ECO:0000313" key="4">
    <source>
        <dbReference type="Proteomes" id="UP000199220"/>
    </source>
</evidence>
<evidence type="ECO:0000313" key="3">
    <source>
        <dbReference type="EMBL" id="SEE83478.1"/>
    </source>
</evidence>
<sequence length="555" mass="59021">MTESQEAHTYRTLSQRPISRRGLLAGGGIAMGSAFGLAACRADEPSPQGAGGSSQPGAAFTMPTFRPSETVVADLEGSSDLMPAFLSYPAEPPRTVSDPPLAAGTAVSVFGTQGAPAVPLSNNDLWQAVAADMGGAELDFIVAPNGEDQLQKLQTMLAGDDLTDIVQLNTIPQLPQVLEAKFADLTDHLAGDAVLDYPNLAALPTWAWEGCIYGGRIRTVPIVRGKLGAIPIARSDIFSQAGVSLDWSDGDSFRQACRDVTDPAANRWAMAQNLDRIWVRVVAQMQGGPNGWRVDDAGGFTHESETDEYAAALEIVMQMYTEDGVFHPETLTGGDPQAWFAAGNIVLQHSSYAVWGFLGRQYPDAEIASPRLPAWDGAGTAKNFVSTAPFQFSGIKIAEPSRVAELLRALNYWAAPVGSAEYMLRAYGLEGQHHDLDGTDPVLTQLGQAESPSPVSTVISPAPAIYIPKQADGATALYDLQGEVVPDGIVDPSVGLYSEVEVTRGATAEREMGDAVIDIVAGRRPLADWPAVLEKWRSDAGDEIRAAFEAANAER</sequence>
<dbReference type="AlphaFoldDB" id="A0A1H5M4Q2"/>
<keyword evidence="4" id="KW-1185">Reference proteome</keyword>
<comment type="similarity">
    <text evidence="1">Belongs to the bacterial solute-binding protein 1 family.</text>
</comment>
<reference evidence="4" key="1">
    <citation type="submission" date="2016-10" db="EMBL/GenBank/DDBJ databases">
        <authorList>
            <person name="Varghese N."/>
            <person name="Submissions S."/>
        </authorList>
    </citation>
    <scope>NUCLEOTIDE SEQUENCE [LARGE SCALE GENOMIC DNA]</scope>
    <source>
        <strain evidence="4">DSM 21368</strain>
    </source>
</reference>
<dbReference type="InterPro" id="IPR050490">
    <property type="entry name" value="Bact_solute-bd_prot1"/>
</dbReference>
<organism evidence="3 4">
    <name type="scientific">Ruania alba</name>
    <dbReference type="NCBI Taxonomy" id="648782"/>
    <lineage>
        <taxon>Bacteria</taxon>
        <taxon>Bacillati</taxon>
        <taxon>Actinomycetota</taxon>
        <taxon>Actinomycetes</taxon>
        <taxon>Micrococcales</taxon>
        <taxon>Ruaniaceae</taxon>
        <taxon>Ruania</taxon>
    </lineage>
</organism>